<evidence type="ECO:0000256" key="3">
    <source>
        <dbReference type="ARBA" id="ARBA00022664"/>
    </source>
</evidence>
<keyword evidence="4" id="KW-0221">Differentiation</keyword>
<dbReference type="InterPro" id="IPR006630">
    <property type="entry name" value="La_HTH"/>
</dbReference>
<dbReference type="PANTHER" id="PTHR22792:SF62">
    <property type="entry name" value="LA-RELATED PROTEIN 7"/>
    <property type="match status" value="1"/>
</dbReference>
<dbReference type="Gene3D" id="1.10.10.10">
    <property type="entry name" value="Winged helix-like DNA-binding domain superfamily/Winged helix DNA-binding domain"/>
    <property type="match status" value="1"/>
</dbReference>
<evidence type="ECO:0000256" key="8">
    <source>
        <dbReference type="ARBA" id="ARBA00023163"/>
    </source>
</evidence>
<keyword evidence="5" id="KW-0744">Spermatogenesis</keyword>
<evidence type="ECO:0000256" key="11">
    <source>
        <dbReference type="ARBA" id="ARBA00029640"/>
    </source>
</evidence>
<dbReference type="GO" id="GO:0030154">
    <property type="term" value="P:cell differentiation"/>
    <property type="evidence" value="ECO:0007669"/>
    <property type="project" value="UniProtKB-KW"/>
</dbReference>
<evidence type="ECO:0000256" key="5">
    <source>
        <dbReference type="ARBA" id="ARBA00022871"/>
    </source>
</evidence>
<evidence type="ECO:0000313" key="16">
    <source>
        <dbReference type="EMBL" id="CAH2234755.1"/>
    </source>
</evidence>
<evidence type="ECO:0000256" key="6">
    <source>
        <dbReference type="ARBA" id="ARBA00022884"/>
    </source>
</evidence>
<dbReference type="SMART" id="SM00715">
    <property type="entry name" value="LA"/>
    <property type="match status" value="1"/>
</dbReference>
<feature type="region of interest" description="Disordered" evidence="13">
    <location>
        <begin position="202"/>
        <end position="323"/>
    </location>
</feature>
<dbReference type="Proteomes" id="UP000838756">
    <property type="component" value="Unassembled WGS sequence"/>
</dbReference>
<evidence type="ECO:0000256" key="10">
    <source>
        <dbReference type="ARBA" id="ARBA00023242"/>
    </source>
</evidence>
<dbReference type="OrthoDB" id="439993at2759"/>
<dbReference type="InterPro" id="IPR000504">
    <property type="entry name" value="RRM_dom"/>
</dbReference>
<dbReference type="SMART" id="SM00360">
    <property type="entry name" value="RRM"/>
    <property type="match status" value="1"/>
</dbReference>
<evidence type="ECO:0000313" key="17">
    <source>
        <dbReference type="Proteomes" id="UP000838756"/>
    </source>
</evidence>
<dbReference type="EMBL" id="CAKXAJ010025083">
    <property type="protein sequence ID" value="CAH2234755.1"/>
    <property type="molecule type" value="Genomic_DNA"/>
</dbReference>
<evidence type="ECO:0000256" key="1">
    <source>
        <dbReference type="ARBA" id="ARBA00004642"/>
    </source>
</evidence>
<feature type="region of interest" description="Disordered" evidence="13">
    <location>
        <begin position="1"/>
        <end position="25"/>
    </location>
</feature>
<dbReference type="GO" id="GO:0005654">
    <property type="term" value="C:nucleoplasm"/>
    <property type="evidence" value="ECO:0007669"/>
    <property type="project" value="UniProtKB-SubCell"/>
</dbReference>
<evidence type="ECO:0000256" key="12">
    <source>
        <dbReference type="PROSITE-ProRule" id="PRU00332"/>
    </source>
</evidence>
<dbReference type="Pfam" id="PF05383">
    <property type="entry name" value="La"/>
    <property type="match status" value="1"/>
</dbReference>
<keyword evidence="10" id="KW-0539">Nucleus</keyword>
<organism evidence="16 17">
    <name type="scientific">Pararge aegeria aegeria</name>
    <dbReference type="NCBI Taxonomy" id="348720"/>
    <lineage>
        <taxon>Eukaryota</taxon>
        <taxon>Metazoa</taxon>
        <taxon>Ecdysozoa</taxon>
        <taxon>Arthropoda</taxon>
        <taxon>Hexapoda</taxon>
        <taxon>Insecta</taxon>
        <taxon>Pterygota</taxon>
        <taxon>Neoptera</taxon>
        <taxon>Endopterygota</taxon>
        <taxon>Lepidoptera</taxon>
        <taxon>Glossata</taxon>
        <taxon>Ditrysia</taxon>
        <taxon>Papilionoidea</taxon>
        <taxon>Nymphalidae</taxon>
        <taxon>Satyrinae</taxon>
        <taxon>Satyrini</taxon>
        <taxon>Parargina</taxon>
        <taxon>Pararge</taxon>
    </lineage>
</organism>
<dbReference type="CDD" id="cd07323">
    <property type="entry name" value="LAM"/>
    <property type="match status" value="1"/>
</dbReference>
<keyword evidence="3" id="KW-0507">mRNA processing</keyword>
<dbReference type="InterPro" id="IPR036388">
    <property type="entry name" value="WH-like_DNA-bd_sf"/>
</dbReference>
<dbReference type="SUPFAM" id="SSF54928">
    <property type="entry name" value="RNA-binding domain, RBD"/>
    <property type="match status" value="1"/>
</dbReference>
<dbReference type="PROSITE" id="PS50102">
    <property type="entry name" value="RRM"/>
    <property type="match status" value="1"/>
</dbReference>
<dbReference type="SUPFAM" id="SSF46785">
    <property type="entry name" value="Winged helix' DNA-binding domain"/>
    <property type="match status" value="1"/>
</dbReference>
<dbReference type="GO" id="GO:0007283">
    <property type="term" value="P:spermatogenesis"/>
    <property type="evidence" value="ECO:0007669"/>
    <property type="project" value="UniProtKB-KW"/>
</dbReference>
<dbReference type="InterPro" id="IPR036390">
    <property type="entry name" value="WH_DNA-bd_sf"/>
</dbReference>
<proteinExistence type="predicted"/>
<keyword evidence="6 12" id="KW-0694">RNA-binding</keyword>
<dbReference type="PRINTS" id="PR00302">
    <property type="entry name" value="LUPUSLA"/>
</dbReference>
<protein>
    <recommendedName>
        <fullName evidence="2">La-related protein 7</fullName>
    </recommendedName>
    <alternativeName>
        <fullName evidence="11">La ribonucleoprotein domain family member 7</fullName>
    </alternativeName>
</protein>
<evidence type="ECO:0000256" key="7">
    <source>
        <dbReference type="ARBA" id="ARBA00023015"/>
    </source>
</evidence>
<keyword evidence="7" id="KW-0805">Transcription regulation</keyword>
<feature type="domain" description="HTH La-type RNA-binding" evidence="15">
    <location>
        <begin position="24"/>
        <end position="114"/>
    </location>
</feature>
<dbReference type="GO" id="GO:0003723">
    <property type="term" value="F:RNA binding"/>
    <property type="evidence" value="ECO:0007669"/>
    <property type="project" value="UniProtKB-UniRule"/>
</dbReference>
<evidence type="ECO:0000256" key="4">
    <source>
        <dbReference type="ARBA" id="ARBA00022782"/>
    </source>
</evidence>
<dbReference type="GO" id="GO:1990904">
    <property type="term" value="C:ribonucleoprotein complex"/>
    <property type="evidence" value="ECO:0007669"/>
    <property type="project" value="InterPro"/>
</dbReference>
<dbReference type="PANTHER" id="PTHR22792">
    <property type="entry name" value="LUPUS LA PROTEIN-RELATED"/>
    <property type="match status" value="1"/>
</dbReference>
<name>A0A8S4RDF2_9NEOP</name>
<feature type="compositionally biased region" description="Basic and acidic residues" evidence="13">
    <location>
        <begin position="214"/>
        <end position="238"/>
    </location>
</feature>
<dbReference type="GO" id="GO:0006397">
    <property type="term" value="P:mRNA processing"/>
    <property type="evidence" value="ECO:0007669"/>
    <property type="project" value="UniProtKB-KW"/>
</dbReference>
<evidence type="ECO:0000259" key="14">
    <source>
        <dbReference type="PROSITE" id="PS50102"/>
    </source>
</evidence>
<dbReference type="InterPro" id="IPR002344">
    <property type="entry name" value="Lupus_La"/>
</dbReference>
<keyword evidence="9" id="KW-0508">mRNA splicing</keyword>
<dbReference type="PROSITE" id="PS50961">
    <property type="entry name" value="HTH_LA"/>
    <property type="match status" value="1"/>
</dbReference>
<gene>
    <name evidence="16" type="primary">jg25968</name>
    <name evidence="16" type="ORF">PAEG_LOCUS12504</name>
</gene>
<keyword evidence="8" id="KW-0804">Transcription</keyword>
<dbReference type="Pfam" id="PF00076">
    <property type="entry name" value="RRM_1"/>
    <property type="match status" value="1"/>
</dbReference>
<comment type="caution">
    <text evidence="16">The sequence shown here is derived from an EMBL/GenBank/DDBJ whole genome shotgun (WGS) entry which is preliminary data.</text>
</comment>
<dbReference type="InterPro" id="IPR012677">
    <property type="entry name" value="Nucleotide-bd_a/b_plait_sf"/>
</dbReference>
<accession>A0A8S4RDF2</accession>
<evidence type="ECO:0000256" key="13">
    <source>
        <dbReference type="SAM" id="MobiDB-lite"/>
    </source>
</evidence>
<reference evidence="16" key="1">
    <citation type="submission" date="2022-03" db="EMBL/GenBank/DDBJ databases">
        <authorList>
            <person name="Lindestad O."/>
        </authorList>
    </citation>
    <scope>NUCLEOTIDE SEQUENCE</scope>
</reference>
<feature type="domain" description="RRM" evidence="14">
    <location>
        <begin position="117"/>
        <end position="207"/>
    </location>
</feature>
<dbReference type="Gene3D" id="3.30.70.330">
    <property type="match status" value="1"/>
</dbReference>
<keyword evidence="17" id="KW-1185">Reference proteome</keyword>
<sequence>MESENTDVSDPSTKHENNARKRIRHRKKQLYDNIMKQMEFYFSDANLSKDRYLGGLVNSDPYVPLTEFLKFNKIRSFTQDISDIVKAMKHSTLLELSEDKLKVKRKTPMMPYDADSRTIYVESIPVTASRDWLNRVFSDYGHVAYISLPKFKNSNKIKGFAFIEFERPQDAIKCMNAFSKMGCKLPSGTPPEELSSIKMFSVDNNDENPADNSDNNHDSNPDNNSENHPHVKEECEPPKKKKKKRDKHPPQTLELKQNQESDNEKRIDTPTDENKSVTTPSEEGKNTDVELESKDEMTSHDEGKASEDTPRKHKVKKRLSKAKIKARALARGEAPKGALWGLQVLPKSEWKSLRNKYLNLQRRYMKDVKSKLRNNKHAYSSIPDPAAPSMEVEPEKYSNQEIDSAKNVEPLQKIPGVFVKEVLPESCLDVRLTKRTIKTNVHVLHVDVKEGQSDVIIRFDSSKAADEYCANSSNRARVMCGAEEQEQWTLAENARSNKRVRGRTRLIAKAAALTVPPALTPASPQPTHTHIRFDE</sequence>
<feature type="compositionally biased region" description="Basic and acidic residues" evidence="13">
    <location>
        <begin position="282"/>
        <end position="310"/>
    </location>
</feature>
<dbReference type="GO" id="GO:0008380">
    <property type="term" value="P:RNA splicing"/>
    <property type="evidence" value="ECO:0007669"/>
    <property type="project" value="UniProtKB-KW"/>
</dbReference>
<feature type="compositionally biased region" description="Basic and acidic residues" evidence="13">
    <location>
        <begin position="257"/>
        <end position="275"/>
    </location>
</feature>
<evidence type="ECO:0000256" key="9">
    <source>
        <dbReference type="ARBA" id="ARBA00023187"/>
    </source>
</evidence>
<dbReference type="InterPro" id="IPR035979">
    <property type="entry name" value="RBD_domain_sf"/>
</dbReference>
<feature type="compositionally biased region" description="Basic residues" evidence="13">
    <location>
        <begin position="311"/>
        <end position="323"/>
    </location>
</feature>
<evidence type="ECO:0000256" key="2">
    <source>
        <dbReference type="ARBA" id="ARBA00015867"/>
    </source>
</evidence>
<dbReference type="CDD" id="cd12290">
    <property type="entry name" value="RRM1_LARP7"/>
    <property type="match status" value="1"/>
</dbReference>
<dbReference type="AlphaFoldDB" id="A0A8S4RDF2"/>
<dbReference type="InterPro" id="IPR034887">
    <property type="entry name" value="LARP7_RRM1"/>
</dbReference>
<comment type="subcellular location">
    <subcellularLocation>
        <location evidence="1">Nucleus</location>
        <location evidence="1">Nucleoplasm</location>
    </subcellularLocation>
</comment>
<dbReference type="InterPro" id="IPR045180">
    <property type="entry name" value="La_dom_prot"/>
</dbReference>
<evidence type="ECO:0000259" key="15">
    <source>
        <dbReference type="PROSITE" id="PS50961"/>
    </source>
</evidence>